<evidence type="ECO:0008006" key="3">
    <source>
        <dbReference type="Google" id="ProtNLM"/>
    </source>
</evidence>
<dbReference type="KEGG" id="nvn:NVIE_006220"/>
<gene>
    <name evidence="1" type="ORF">NVIE_006220</name>
</gene>
<dbReference type="STRING" id="926571.NVIE_006220"/>
<reference evidence="1 2" key="1">
    <citation type="journal article" date="2014" name="Int. J. Syst. Evol. Microbiol.">
        <title>Nitrososphaera viennensis gen. nov., sp. nov., an aerobic and mesophilic, ammonia-oxidizing archaeon from soil and a member of the archaeal phylum Thaumarchaeota.</title>
        <authorList>
            <person name="Stieglmeier M."/>
            <person name="Klingl A."/>
            <person name="Alves R.J."/>
            <person name="Rittmann S.K."/>
            <person name="Melcher M."/>
            <person name="Leisch N."/>
            <person name="Schleper C."/>
        </authorList>
    </citation>
    <scope>NUCLEOTIDE SEQUENCE [LARGE SCALE GENOMIC DNA]</scope>
    <source>
        <strain evidence="1">EN76</strain>
    </source>
</reference>
<sequence length="75" mass="8375">MSDAIVNWESIIHKNARTNDRGDAGNVIEVEEDTITLERGPTAEYVIPKSKVEGYNGAEVALDISLKELGQYRRK</sequence>
<name>A0A060HMM2_9ARCH</name>
<dbReference type="OrthoDB" id="8303at2157"/>
<dbReference type="HOGENOM" id="CLU_198710_0_0_2"/>
<evidence type="ECO:0000313" key="2">
    <source>
        <dbReference type="Proteomes" id="UP000027093"/>
    </source>
</evidence>
<dbReference type="AlphaFoldDB" id="A0A060HMM2"/>
<dbReference type="Proteomes" id="UP000027093">
    <property type="component" value="Chromosome"/>
</dbReference>
<evidence type="ECO:0000313" key="1">
    <source>
        <dbReference type="EMBL" id="AIC14826.1"/>
    </source>
</evidence>
<organism evidence="1 2">
    <name type="scientific">Nitrososphaera viennensis EN76</name>
    <dbReference type="NCBI Taxonomy" id="926571"/>
    <lineage>
        <taxon>Archaea</taxon>
        <taxon>Nitrososphaerota</taxon>
        <taxon>Nitrososphaeria</taxon>
        <taxon>Nitrososphaerales</taxon>
        <taxon>Nitrososphaeraceae</taxon>
        <taxon>Nitrososphaera</taxon>
    </lineage>
</organism>
<dbReference type="EMBL" id="CP007536">
    <property type="protein sequence ID" value="AIC14826.1"/>
    <property type="molecule type" value="Genomic_DNA"/>
</dbReference>
<accession>A0A060HMM2</accession>
<keyword evidence="2" id="KW-1185">Reference proteome</keyword>
<dbReference type="GeneID" id="74945887"/>
<proteinExistence type="predicted"/>
<protein>
    <recommendedName>
        <fullName evidence="3">DUF2171 domain-containing protein</fullName>
    </recommendedName>
</protein>
<dbReference type="RefSeq" id="WP_075053966.1">
    <property type="nucleotide sequence ID" value="NZ_CP007536.1"/>
</dbReference>